<dbReference type="AlphaFoldDB" id="A0A6A8AIL7"/>
<accession>A0A6A8AIL7</accession>
<dbReference type="Proteomes" id="UP000435138">
    <property type="component" value="Unassembled WGS sequence"/>
</dbReference>
<dbReference type="RefSeq" id="WP_153357395.1">
    <property type="nucleotide sequence ID" value="NZ_JAYKOO010000002.1"/>
</dbReference>
<evidence type="ECO:0000313" key="2">
    <source>
        <dbReference type="Proteomes" id="UP000435138"/>
    </source>
</evidence>
<proteinExistence type="predicted"/>
<reference evidence="1 2" key="1">
    <citation type="submission" date="2019-11" db="EMBL/GenBank/DDBJ databases">
        <title>Genome analysis of Rhizobacterium cereale a novel genus and species isolated from maize roots in North Spain.</title>
        <authorList>
            <person name="Menendez E."/>
            <person name="Flores-Felix J.D."/>
            <person name="Ramirez-Bahena M.-H."/>
            <person name="Igual J.M."/>
            <person name="Garcia-Fraile P."/>
            <person name="Peix A."/>
            <person name="Velazquez E."/>
        </authorList>
    </citation>
    <scope>NUCLEOTIDE SEQUENCE [LARGE SCALE GENOMIC DNA]</scope>
    <source>
        <strain evidence="1 2">RZME27</strain>
    </source>
</reference>
<protein>
    <submittedName>
        <fullName evidence="1">Uncharacterized protein</fullName>
    </submittedName>
</protein>
<dbReference type="EMBL" id="WIXI01000048">
    <property type="protein sequence ID" value="MQY48641.1"/>
    <property type="molecule type" value="Genomic_DNA"/>
</dbReference>
<name>A0A6A8AIL7_9HYPH</name>
<evidence type="ECO:0000313" key="1">
    <source>
        <dbReference type="EMBL" id="MQY48641.1"/>
    </source>
</evidence>
<sequence>MKVSLMMAERQTPVMPARAEMAQTSMGLRADAPTFYRNSKTLDFTPKH</sequence>
<organism evidence="1 2">
    <name type="scientific">Endobacterium cereale</name>
    <dbReference type="NCBI Taxonomy" id="2663029"/>
    <lineage>
        <taxon>Bacteria</taxon>
        <taxon>Pseudomonadati</taxon>
        <taxon>Pseudomonadota</taxon>
        <taxon>Alphaproteobacteria</taxon>
        <taxon>Hyphomicrobiales</taxon>
        <taxon>Rhizobiaceae</taxon>
        <taxon>Endobacterium</taxon>
    </lineage>
</organism>
<keyword evidence="2" id="KW-1185">Reference proteome</keyword>
<comment type="caution">
    <text evidence="1">The sequence shown here is derived from an EMBL/GenBank/DDBJ whole genome shotgun (WGS) entry which is preliminary data.</text>
</comment>
<gene>
    <name evidence="1" type="ORF">GAO09_21630</name>
</gene>